<name>A0A2G8RPE4_9APHY</name>
<dbReference type="STRING" id="1077348.A0A2G8RPE4"/>
<comment type="caution">
    <text evidence="2">The sequence shown here is derived from an EMBL/GenBank/DDBJ whole genome shotgun (WGS) entry which is preliminary data.</text>
</comment>
<organism evidence="2 3">
    <name type="scientific">Ganoderma sinense ZZ0214-1</name>
    <dbReference type="NCBI Taxonomy" id="1077348"/>
    <lineage>
        <taxon>Eukaryota</taxon>
        <taxon>Fungi</taxon>
        <taxon>Dikarya</taxon>
        <taxon>Basidiomycota</taxon>
        <taxon>Agaricomycotina</taxon>
        <taxon>Agaricomycetes</taxon>
        <taxon>Polyporales</taxon>
        <taxon>Polyporaceae</taxon>
        <taxon>Ganoderma</taxon>
    </lineage>
</organism>
<accession>A0A2G8RPE4</accession>
<keyword evidence="3" id="KW-1185">Reference proteome</keyword>
<dbReference type="AlphaFoldDB" id="A0A2G8RPE4"/>
<sequence length="404" mass="45327">MSSPASSATSEVKQIRLRHPSRLHTRDLTSNTFRIYVKHYMDNAPPPAPRRRRSEARSVSPSPTPRGSRNQNDIDSPTNARGTKRAAAADATPRPSRRRRLEEGHTPRASQVSRAESDADSSDEEDNIEEDDRMYGFTLSHLRRVPELSLLARRVLAADARRREKEERKKAKEQASLSKGKGKAPASSSSSSRPAEMQVPTGPAVKKLYKQAIRTLFQEGDIVLWSGLVRPLPVPSLDPMLPASSASQLWRANTSTSSTISSASTSSRSQPNYEEWDDEVLSDPQPNEEAYVPLTPAYFSRVLEDAIRSMAHEKLDRAKGPQGERTPKPKPASKSIVERLREQEKERGAGPPPGPTKEELLTWLRNSDERWARVGEWTVQEALEWGRRDGRLWCIGKGRWEVCE</sequence>
<feature type="compositionally biased region" description="Polar residues" evidence="1">
    <location>
        <begin position="1"/>
        <end position="12"/>
    </location>
</feature>
<feature type="compositionally biased region" description="Low complexity" evidence="1">
    <location>
        <begin position="175"/>
        <end position="192"/>
    </location>
</feature>
<feature type="compositionally biased region" description="Polar residues" evidence="1">
    <location>
        <begin position="65"/>
        <end position="79"/>
    </location>
</feature>
<feature type="compositionally biased region" description="Basic and acidic residues" evidence="1">
    <location>
        <begin position="161"/>
        <end position="173"/>
    </location>
</feature>
<feature type="region of interest" description="Disordered" evidence="1">
    <location>
        <begin position="314"/>
        <end position="358"/>
    </location>
</feature>
<feature type="compositionally biased region" description="Low complexity" evidence="1">
    <location>
        <begin position="256"/>
        <end position="269"/>
    </location>
</feature>
<evidence type="ECO:0000313" key="2">
    <source>
        <dbReference type="EMBL" id="PIL23372.1"/>
    </source>
</evidence>
<proteinExistence type="predicted"/>
<feature type="compositionally biased region" description="Basic and acidic residues" evidence="1">
    <location>
        <begin position="336"/>
        <end position="348"/>
    </location>
</feature>
<evidence type="ECO:0000313" key="3">
    <source>
        <dbReference type="Proteomes" id="UP000230002"/>
    </source>
</evidence>
<feature type="region of interest" description="Disordered" evidence="1">
    <location>
        <begin position="161"/>
        <end position="202"/>
    </location>
</feature>
<feature type="compositionally biased region" description="Low complexity" evidence="1">
    <location>
        <begin position="85"/>
        <end position="94"/>
    </location>
</feature>
<feature type="region of interest" description="Disordered" evidence="1">
    <location>
        <begin position="256"/>
        <end position="289"/>
    </location>
</feature>
<evidence type="ECO:0000256" key="1">
    <source>
        <dbReference type="SAM" id="MobiDB-lite"/>
    </source>
</evidence>
<dbReference type="Proteomes" id="UP000230002">
    <property type="component" value="Unassembled WGS sequence"/>
</dbReference>
<reference evidence="2 3" key="1">
    <citation type="journal article" date="2015" name="Sci. Rep.">
        <title>Chromosome-level genome map provides insights into diverse defense mechanisms in the medicinal fungus Ganoderma sinense.</title>
        <authorList>
            <person name="Zhu Y."/>
            <person name="Xu J."/>
            <person name="Sun C."/>
            <person name="Zhou S."/>
            <person name="Xu H."/>
            <person name="Nelson D.R."/>
            <person name="Qian J."/>
            <person name="Song J."/>
            <person name="Luo H."/>
            <person name="Xiang L."/>
            <person name="Li Y."/>
            <person name="Xu Z."/>
            <person name="Ji A."/>
            <person name="Wang L."/>
            <person name="Lu S."/>
            <person name="Hayward A."/>
            <person name="Sun W."/>
            <person name="Li X."/>
            <person name="Schwartz D.C."/>
            <person name="Wang Y."/>
            <person name="Chen S."/>
        </authorList>
    </citation>
    <scope>NUCLEOTIDE SEQUENCE [LARGE SCALE GENOMIC DNA]</scope>
    <source>
        <strain evidence="2 3">ZZ0214-1</strain>
    </source>
</reference>
<dbReference type="EMBL" id="AYKW01000068">
    <property type="protein sequence ID" value="PIL23372.1"/>
    <property type="molecule type" value="Genomic_DNA"/>
</dbReference>
<gene>
    <name evidence="2" type="ORF">GSI_14683</name>
</gene>
<protein>
    <submittedName>
        <fullName evidence="2">Uncharacterized protein</fullName>
    </submittedName>
</protein>
<feature type="compositionally biased region" description="Acidic residues" evidence="1">
    <location>
        <begin position="118"/>
        <end position="131"/>
    </location>
</feature>
<dbReference type="OrthoDB" id="77828at2759"/>
<feature type="region of interest" description="Disordered" evidence="1">
    <location>
        <begin position="1"/>
        <end position="131"/>
    </location>
</feature>